<feature type="domain" description="G-protein coupled receptors family 1 profile" evidence="11">
    <location>
        <begin position="44"/>
        <end position="156"/>
    </location>
</feature>
<keyword evidence="4 10" id="KW-0812">Transmembrane</keyword>
<dbReference type="InterPro" id="IPR000725">
    <property type="entry name" value="Olfact_rcpt"/>
</dbReference>
<dbReference type="EMBL" id="WJEC01002817">
    <property type="protein sequence ID" value="KAF7475872.1"/>
    <property type="molecule type" value="Genomic_DNA"/>
</dbReference>
<evidence type="ECO:0000256" key="1">
    <source>
        <dbReference type="ARBA" id="ARBA00004651"/>
    </source>
</evidence>
<dbReference type="InterPro" id="IPR017452">
    <property type="entry name" value="GPCR_Rhodpsn_7TM"/>
</dbReference>
<comment type="caution">
    <text evidence="12">The sequence shown here is derived from an EMBL/GenBank/DDBJ whole genome shotgun (WGS) entry which is preliminary data.</text>
</comment>
<comment type="subcellular location">
    <subcellularLocation>
        <location evidence="1">Cell membrane</location>
        <topology evidence="1">Multi-pass membrane protein</topology>
    </subcellularLocation>
</comment>
<dbReference type="SUPFAM" id="SSF81321">
    <property type="entry name" value="Family A G protein-coupled receptor-like"/>
    <property type="match status" value="1"/>
</dbReference>
<evidence type="ECO:0000256" key="4">
    <source>
        <dbReference type="ARBA" id="ARBA00022692"/>
    </source>
</evidence>
<dbReference type="AlphaFoldDB" id="A0A834UXR7"/>
<dbReference type="PROSITE" id="PS50262">
    <property type="entry name" value="G_PROTEIN_RECEP_F1_2"/>
    <property type="match status" value="1"/>
</dbReference>
<keyword evidence="7 10" id="KW-0472">Membrane</keyword>
<sequence length="274" mass="30250">MAQLPPLELYSDIRSCTQVSLNQAIQDGTSEIFFLLTLGGGECFLFAAMSYDCYVAICHPLHYPMIMSWPLCLRMTMGSWFLGAADGLMQAVVALSFPFCSRREIDHFFCEAPTLLCLACADTSVFEDVMYICCVLMLLVPFCLILTSYSLILAAVLHMRSPNCWLNFLKHSQRGRCGNKCLGKAEHPLGQDLRLSKGTRQGGCAILEETWSWTAPFTALKASAVGLCLNVPSPPPAMANRRTCKALPTGQQSLVPTLVLMEAWKLKEAWSLSS</sequence>
<evidence type="ECO:0000256" key="2">
    <source>
        <dbReference type="ARBA" id="ARBA00022475"/>
    </source>
</evidence>
<proteinExistence type="predicted"/>
<dbReference type="Gene3D" id="1.20.1070.10">
    <property type="entry name" value="Rhodopsin 7-helix transmembrane proteins"/>
    <property type="match status" value="1"/>
</dbReference>
<evidence type="ECO:0000313" key="13">
    <source>
        <dbReference type="Proteomes" id="UP000662637"/>
    </source>
</evidence>
<evidence type="ECO:0000256" key="7">
    <source>
        <dbReference type="ARBA" id="ARBA00023136"/>
    </source>
</evidence>
<keyword evidence="5" id="KW-0552">Olfaction</keyword>
<keyword evidence="8" id="KW-0675">Receptor</keyword>
<keyword evidence="9" id="KW-0807">Transducer</keyword>
<evidence type="ECO:0000256" key="10">
    <source>
        <dbReference type="SAM" id="Phobius"/>
    </source>
</evidence>
<dbReference type="Pfam" id="PF00001">
    <property type="entry name" value="7tm_1"/>
    <property type="match status" value="1"/>
</dbReference>
<protein>
    <recommendedName>
        <fullName evidence="11">G-protein coupled receptors family 1 profile domain-containing protein</fullName>
    </recommendedName>
</protein>
<evidence type="ECO:0000256" key="5">
    <source>
        <dbReference type="ARBA" id="ARBA00022725"/>
    </source>
</evidence>
<evidence type="ECO:0000256" key="6">
    <source>
        <dbReference type="ARBA" id="ARBA00022989"/>
    </source>
</evidence>
<dbReference type="GO" id="GO:0004984">
    <property type="term" value="F:olfactory receptor activity"/>
    <property type="evidence" value="ECO:0007669"/>
    <property type="project" value="InterPro"/>
</dbReference>
<feature type="transmembrane region" description="Helical" evidence="10">
    <location>
        <begin position="129"/>
        <end position="157"/>
    </location>
</feature>
<reference evidence="12" key="1">
    <citation type="submission" date="2020-08" db="EMBL/GenBank/DDBJ databases">
        <authorList>
            <person name="Shumante A."/>
            <person name="Zimin A.V."/>
            <person name="Puiu D."/>
            <person name="Salzberg S.L."/>
        </authorList>
    </citation>
    <scope>NUCLEOTIDE SEQUENCE</scope>
    <source>
        <strain evidence="12">WC2-LM</strain>
        <tissue evidence="12">Liver</tissue>
    </source>
</reference>
<evidence type="ECO:0000313" key="12">
    <source>
        <dbReference type="EMBL" id="KAF7475872.1"/>
    </source>
</evidence>
<organism evidence="12 13">
    <name type="scientific">Marmota monax</name>
    <name type="common">Woodchuck</name>
    <dbReference type="NCBI Taxonomy" id="9995"/>
    <lineage>
        <taxon>Eukaryota</taxon>
        <taxon>Metazoa</taxon>
        <taxon>Chordata</taxon>
        <taxon>Craniata</taxon>
        <taxon>Vertebrata</taxon>
        <taxon>Euteleostomi</taxon>
        <taxon>Mammalia</taxon>
        <taxon>Eutheria</taxon>
        <taxon>Euarchontoglires</taxon>
        <taxon>Glires</taxon>
        <taxon>Rodentia</taxon>
        <taxon>Sciuromorpha</taxon>
        <taxon>Sciuridae</taxon>
        <taxon>Xerinae</taxon>
        <taxon>Marmotini</taxon>
        <taxon>Marmota</taxon>
    </lineage>
</organism>
<dbReference type="PRINTS" id="PR00245">
    <property type="entry name" value="OLFACTORYR"/>
</dbReference>
<dbReference type="Proteomes" id="UP000662637">
    <property type="component" value="Unassembled WGS sequence"/>
</dbReference>
<gene>
    <name evidence="12" type="ORF">GHT09_013173</name>
</gene>
<dbReference type="GO" id="GO:0004930">
    <property type="term" value="F:G protein-coupled receptor activity"/>
    <property type="evidence" value="ECO:0007669"/>
    <property type="project" value="InterPro"/>
</dbReference>
<evidence type="ECO:0000256" key="9">
    <source>
        <dbReference type="ARBA" id="ARBA00023224"/>
    </source>
</evidence>
<dbReference type="PANTHER" id="PTHR26453">
    <property type="entry name" value="OLFACTORY RECEPTOR"/>
    <property type="match status" value="1"/>
</dbReference>
<keyword evidence="6 10" id="KW-1133">Transmembrane helix</keyword>
<dbReference type="GO" id="GO:0005886">
    <property type="term" value="C:plasma membrane"/>
    <property type="evidence" value="ECO:0007669"/>
    <property type="project" value="UniProtKB-SubCell"/>
</dbReference>
<keyword evidence="2" id="KW-1003">Cell membrane</keyword>
<evidence type="ECO:0000256" key="8">
    <source>
        <dbReference type="ARBA" id="ARBA00023170"/>
    </source>
</evidence>
<evidence type="ECO:0000256" key="3">
    <source>
        <dbReference type="ARBA" id="ARBA00022606"/>
    </source>
</evidence>
<dbReference type="InterPro" id="IPR000276">
    <property type="entry name" value="GPCR_Rhodpsn"/>
</dbReference>
<evidence type="ECO:0000259" key="11">
    <source>
        <dbReference type="PROSITE" id="PS50262"/>
    </source>
</evidence>
<keyword evidence="3" id="KW-0716">Sensory transduction</keyword>
<name>A0A834UXR7_MARMO</name>
<accession>A0A834UXR7</accession>